<name>A0A1H8UDD8_9BACL</name>
<dbReference type="RefSeq" id="WP_036602319.1">
    <property type="nucleotide sequence ID" value="NZ_CP076607.1"/>
</dbReference>
<feature type="coiled-coil region" evidence="1">
    <location>
        <begin position="197"/>
        <end position="231"/>
    </location>
</feature>
<dbReference type="STRING" id="1333845.SAMN04487895_11728"/>
<dbReference type="InterPro" id="IPR022205">
    <property type="entry name" value="DUF3732"/>
</dbReference>
<keyword evidence="1" id="KW-0175">Coiled coil</keyword>
<evidence type="ECO:0000313" key="4">
    <source>
        <dbReference type="Proteomes" id="UP000198809"/>
    </source>
</evidence>
<dbReference type="EMBL" id="FODH01000017">
    <property type="protein sequence ID" value="SEP00864.1"/>
    <property type="molecule type" value="Genomic_DNA"/>
</dbReference>
<gene>
    <name evidence="2" type="ORF">KP014_14290</name>
    <name evidence="3" type="ORF">SAMN04487895_11728</name>
</gene>
<feature type="coiled-coil region" evidence="1">
    <location>
        <begin position="280"/>
        <end position="307"/>
    </location>
</feature>
<feature type="coiled-coil region" evidence="1">
    <location>
        <begin position="451"/>
        <end position="478"/>
    </location>
</feature>
<dbReference type="AlphaFoldDB" id="A0A1H8UDD8"/>
<dbReference type="OrthoDB" id="103556at2"/>
<dbReference type="Pfam" id="PF12532">
    <property type="entry name" value="DUF3732"/>
    <property type="match status" value="1"/>
</dbReference>
<dbReference type="Proteomes" id="UP000683429">
    <property type="component" value="Chromosome"/>
</dbReference>
<proteinExistence type="predicted"/>
<dbReference type="EMBL" id="CP076607">
    <property type="protein sequence ID" value="QWU13190.1"/>
    <property type="molecule type" value="Genomic_DNA"/>
</dbReference>
<sequence length="659" mass="75615">MHFQIKKLILWAKDLQFKPKEIEFKTDSINIITGASRTGKSAIIPIIDYCLASDSCYIPVKTIRNACSWFGIVIEVNQRQVLLARQEPGLQKSTDNMYIASDTVVSTPSVPFKNTSRDSVKKFLDELSSLTFLDIDADNSSNYLGRPSFRDLMAFCFQPQNIVANANTLFYKADTTDHRTKLINIFPYILGAVTPDILAKRQEINNLSKELKRKERELIKLRELSEKWKTEINGWIAVAQEFGLIKLDASIDHSFEEQLEILSLISEKKASESNILNSNIEASSQEIVALRKEENELSIKLSSLKNRYTEMNQLMNSLNDYRESLTIQVERLNISKWLKSLTDDEESCPIFGKTEEHPKEQIEKFYTNLIKLENETGFTSKIPASFEREYENVKSEISMLTEQIMAVQKRIKLQSQIRNSAAHEKYTIENISRFIGQVQYANETFKSISSDSQLISEIEAINERLSNLRAQVNENAIQHRINSALGKIGAYAIRLLPLLDSERPNDPIRIDYQNLTVVVSGQDGRDDYLWEIGSGSNWLSYHISVTLAFQLFFDQQVHSPVPGFIVYDQPSQVYFPKKLAAKEDEQELDPKLENDEDRIAVKKIFKTMSEAIKISQSKFQIIVLEHADSSIWGEVPNIHEVCEWRGDNNKLIPEEWINQ</sequence>
<protein>
    <submittedName>
        <fullName evidence="2">DUF3732 domain-containing protein</fullName>
    </submittedName>
</protein>
<evidence type="ECO:0000313" key="2">
    <source>
        <dbReference type="EMBL" id="QWU13190.1"/>
    </source>
</evidence>
<dbReference type="Proteomes" id="UP000198809">
    <property type="component" value="Unassembled WGS sequence"/>
</dbReference>
<evidence type="ECO:0000313" key="3">
    <source>
        <dbReference type="EMBL" id="SEP00864.1"/>
    </source>
</evidence>
<evidence type="ECO:0000313" key="5">
    <source>
        <dbReference type="Proteomes" id="UP000683429"/>
    </source>
</evidence>
<reference evidence="2 5" key="2">
    <citation type="submission" date="2021-06" db="EMBL/GenBank/DDBJ databases">
        <title>Whole genome sequence of Paenibacillus sophorae DSM23020 for comparative genomics.</title>
        <authorList>
            <person name="Kim M.-J."/>
            <person name="Lee G."/>
            <person name="Shin J.-H."/>
        </authorList>
    </citation>
    <scope>NUCLEOTIDE SEQUENCE [LARGE SCALE GENOMIC DNA]</scope>
    <source>
        <strain evidence="2 5">DSM 23020</strain>
    </source>
</reference>
<organism evidence="3 4">
    <name type="scientific">Paenibacillus sophorae</name>
    <dbReference type="NCBI Taxonomy" id="1333845"/>
    <lineage>
        <taxon>Bacteria</taxon>
        <taxon>Bacillati</taxon>
        <taxon>Bacillota</taxon>
        <taxon>Bacilli</taxon>
        <taxon>Bacillales</taxon>
        <taxon>Paenibacillaceae</taxon>
        <taxon>Paenibacillus</taxon>
    </lineage>
</organism>
<evidence type="ECO:0000256" key="1">
    <source>
        <dbReference type="SAM" id="Coils"/>
    </source>
</evidence>
<keyword evidence="5" id="KW-1185">Reference proteome</keyword>
<reference evidence="3 4" key="1">
    <citation type="submission" date="2016-10" db="EMBL/GenBank/DDBJ databases">
        <authorList>
            <person name="de Groot N.N."/>
        </authorList>
    </citation>
    <scope>NUCLEOTIDE SEQUENCE [LARGE SCALE GENOMIC DNA]</scope>
    <source>
        <strain evidence="3 4">CGMCC 1.10238</strain>
    </source>
</reference>
<accession>A0A1H8UDD8</accession>